<evidence type="ECO:0000256" key="1">
    <source>
        <dbReference type="SAM" id="Phobius"/>
    </source>
</evidence>
<dbReference type="Pfam" id="PF19660">
    <property type="entry name" value="DUF6163"/>
    <property type="match status" value="1"/>
</dbReference>
<proteinExistence type="predicted"/>
<dbReference type="InterPro" id="IPR046161">
    <property type="entry name" value="DUF6163"/>
</dbReference>
<keyword evidence="1" id="KW-1133">Transmembrane helix</keyword>
<keyword evidence="1" id="KW-0812">Transmembrane</keyword>
<sequence>MTIRDGEVLRGPGQAGEVKRRVRWRLLLVWLLRLLSVVWIGKGLMHWMTILGLGLVFEPGPAFETRPLTFQAITVYFAVFDLVAGVGLWLTATWGGVLWLLAAVSQLLLGFFFPRWLTLSPALIGTYVALMLAYFLATWAAENQEP</sequence>
<dbReference type="STRING" id="1036779.SAMN04515666_101913"/>
<feature type="transmembrane region" description="Helical" evidence="1">
    <location>
        <begin position="122"/>
        <end position="141"/>
    </location>
</feature>
<protein>
    <recommendedName>
        <fullName evidence="4">DoxX-like family protein</fullName>
    </recommendedName>
</protein>
<dbReference type="OrthoDB" id="7843623at2"/>
<gene>
    <name evidence="2" type="ORF">SAMN04515666_101913</name>
</gene>
<keyword evidence="3" id="KW-1185">Reference proteome</keyword>
<feature type="transmembrane region" description="Helical" evidence="1">
    <location>
        <begin position="68"/>
        <end position="90"/>
    </location>
</feature>
<evidence type="ECO:0000313" key="3">
    <source>
        <dbReference type="Proteomes" id="UP000199664"/>
    </source>
</evidence>
<evidence type="ECO:0000313" key="2">
    <source>
        <dbReference type="EMBL" id="SEK59379.1"/>
    </source>
</evidence>
<name>A0A1H7IA56_9HYPH</name>
<organism evidence="2 3">
    <name type="scientific">Bosea lupini</name>
    <dbReference type="NCBI Taxonomy" id="1036779"/>
    <lineage>
        <taxon>Bacteria</taxon>
        <taxon>Pseudomonadati</taxon>
        <taxon>Pseudomonadota</taxon>
        <taxon>Alphaproteobacteria</taxon>
        <taxon>Hyphomicrobiales</taxon>
        <taxon>Boseaceae</taxon>
        <taxon>Bosea</taxon>
    </lineage>
</organism>
<dbReference type="AlphaFoldDB" id="A0A1H7IA56"/>
<feature type="transmembrane region" description="Helical" evidence="1">
    <location>
        <begin position="97"/>
        <end position="116"/>
    </location>
</feature>
<reference evidence="3" key="1">
    <citation type="submission" date="2016-10" db="EMBL/GenBank/DDBJ databases">
        <authorList>
            <person name="Varghese N."/>
            <person name="Submissions S."/>
        </authorList>
    </citation>
    <scope>NUCLEOTIDE SEQUENCE [LARGE SCALE GENOMIC DNA]</scope>
    <source>
        <strain evidence="3">LMG 26383,CCUG 61248,R- 45681</strain>
    </source>
</reference>
<dbReference type="RefSeq" id="WP_091830115.1">
    <property type="nucleotide sequence ID" value="NZ_FOAN01000001.1"/>
</dbReference>
<dbReference type="EMBL" id="FOAN01000001">
    <property type="protein sequence ID" value="SEK59379.1"/>
    <property type="molecule type" value="Genomic_DNA"/>
</dbReference>
<feature type="transmembrane region" description="Helical" evidence="1">
    <location>
        <begin position="27"/>
        <end position="48"/>
    </location>
</feature>
<accession>A0A1H7IA56</accession>
<evidence type="ECO:0008006" key="4">
    <source>
        <dbReference type="Google" id="ProtNLM"/>
    </source>
</evidence>
<keyword evidence="1" id="KW-0472">Membrane</keyword>
<dbReference type="Proteomes" id="UP000199664">
    <property type="component" value="Unassembled WGS sequence"/>
</dbReference>